<evidence type="ECO:0000313" key="5">
    <source>
        <dbReference type="Proteomes" id="UP000215335"/>
    </source>
</evidence>
<comment type="caution">
    <text evidence="4">The sequence shown here is derived from an EMBL/GenBank/DDBJ whole genome shotgun (WGS) entry which is preliminary data.</text>
</comment>
<feature type="transmembrane region" description="Helical" evidence="3">
    <location>
        <begin position="58"/>
        <end position="76"/>
    </location>
</feature>
<dbReference type="Proteomes" id="UP000215335">
    <property type="component" value="Unassembled WGS sequence"/>
</dbReference>
<gene>
    <name evidence="4" type="ORF">TSAR_011323</name>
</gene>
<accession>A0A232F6B3</accession>
<name>A0A232F6B3_9HYME</name>
<evidence type="ECO:0000256" key="2">
    <source>
        <dbReference type="SAM" id="MobiDB-lite"/>
    </source>
</evidence>
<keyword evidence="5" id="KW-1185">Reference proteome</keyword>
<feature type="compositionally biased region" description="Basic and acidic residues" evidence="2">
    <location>
        <begin position="10"/>
        <end position="19"/>
    </location>
</feature>
<reference evidence="4 5" key="1">
    <citation type="journal article" date="2017" name="Curr. Biol.">
        <title>The Evolution of Venom by Co-option of Single-Copy Genes.</title>
        <authorList>
            <person name="Martinson E.O."/>
            <person name="Mrinalini"/>
            <person name="Kelkar Y.D."/>
            <person name="Chang C.H."/>
            <person name="Werren J.H."/>
        </authorList>
    </citation>
    <scope>NUCLEOTIDE SEQUENCE [LARGE SCALE GENOMIC DNA]</scope>
    <source>
        <strain evidence="4 5">Alberta</strain>
        <tissue evidence="4">Whole body</tissue>
    </source>
</reference>
<keyword evidence="3" id="KW-1133">Transmembrane helix</keyword>
<dbReference type="OrthoDB" id="7700522at2759"/>
<dbReference type="EMBL" id="NNAY01000901">
    <property type="protein sequence ID" value="OXU26013.1"/>
    <property type="molecule type" value="Genomic_DNA"/>
</dbReference>
<feature type="region of interest" description="Disordered" evidence="2">
    <location>
        <begin position="1"/>
        <end position="33"/>
    </location>
</feature>
<evidence type="ECO:0000313" key="4">
    <source>
        <dbReference type="EMBL" id="OXU26013.1"/>
    </source>
</evidence>
<feature type="coiled-coil region" evidence="1">
    <location>
        <begin position="182"/>
        <end position="209"/>
    </location>
</feature>
<keyword evidence="1" id="KW-0175">Coiled coil</keyword>
<protein>
    <submittedName>
        <fullName evidence="4">Uncharacterized protein</fullName>
    </submittedName>
</protein>
<dbReference type="AlphaFoldDB" id="A0A232F6B3"/>
<evidence type="ECO:0000256" key="1">
    <source>
        <dbReference type="SAM" id="Coils"/>
    </source>
</evidence>
<evidence type="ECO:0000256" key="3">
    <source>
        <dbReference type="SAM" id="Phobius"/>
    </source>
</evidence>
<proteinExistence type="predicted"/>
<keyword evidence="3" id="KW-0472">Membrane</keyword>
<keyword evidence="3" id="KW-0812">Transmembrane</keyword>
<sequence>MGRLGFNFMRPKEQSKSVEDGEPDEQQNEQNEKNENVEICELLLTIEQRNRTIRTLRLMLISLTTVIIVACGFIALTQSRVLHSEQSAAHNINKLESYSQHFDALQGQYDAVLDAVREERSRNCTRDQNDALTKLEKQLTDERAEHSKEIEGAGTRYDVLRTSFENLQRETEIISRHCGRKETDLKAQLKAAEDERAELVAKLEESNKKLRVAGQRQLAATTPVPSRSLFGPERLKKINEIVKDIENGAAIFNLGGFMKKTDEAFRS</sequence>
<organism evidence="4 5">
    <name type="scientific">Trichomalopsis sarcophagae</name>
    <dbReference type="NCBI Taxonomy" id="543379"/>
    <lineage>
        <taxon>Eukaryota</taxon>
        <taxon>Metazoa</taxon>
        <taxon>Ecdysozoa</taxon>
        <taxon>Arthropoda</taxon>
        <taxon>Hexapoda</taxon>
        <taxon>Insecta</taxon>
        <taxon>Pterygota</taxon>
        <taxon>Neoptera</taxon>
        <taxon>Endopterygota</taxon>
        <taxon>Hymenoptera</taxon>
        <taxon>Apocrita</taxon>
        <taxon>Proctotrupomorpha</taxon>
        <taxon>Chalcidoidea</taxon>
        <taxon>Pteromalidae</taxon>
        <taxon>Pteromalinae</taxon>
        <taxon>Trichomalopsis</taxon>
    </lineage>
</organism>